<keyword evidence="3 4" id="KW-0732">Signal</keyword>
<dbReference type="Proteomes" id="UP000241158">
    <property type="component" value="Unassembled WGS sequence"/>
</dbReference>
<dbReference type="RefSeq" id="WP_106719557.1">
    <property type="nucleotide sequence ID" value="NZ_JACHXT010000003.1"/>
</dbReference>
<dbReference type="Pfam" id="PF00496">
    <property type="entry name" value="SBP_bac_5"/>
    <property type="match status" value="1"/>
</dbReference>
<gene>
    <name evidence="6" type="ORF">CU100_26105</name>
</gene>
<dbReference type="InterPro" id="IPR000914">
    <property type="entry name" value="SBP_5_dom"/>
</dbReference>
<accession>A0A2P7AKC1</accession>
<evidence type="ECO:0000256" key="1">
    <source>
        <dbReference type="ARBA" id="ARBA00004418"/>
    </source>
</evidence>
<feature type="chain" id="PRO_5015111904" evidence="4">
    <location>
        <begin position="27"/>
        <end position="555"/>
    </location>
</feature>
<evidence type="ECO:0000313" key="7">
    <source>
        <dbReference type="Proteomes" id="UP000241158"/>
    </source>
</evidence>
<evidence type="ECO:0000256" key="3">
    <source>
        <dbReference type="ARBA" id="ARBA00022729"/>
    </source>
</evidence>
<dbReference type="PANTHER" id="PTHR30290:SF38">
    <property type="entry name" value="D,D-DIPEPTIDE-BINDING PERIPLASMIC PROTEIN DDPA-RELATED"/>
    <property type="match status" value="1"/>
</dbReference>
<name>A0A2P7AKC1_9HYPH</name>
<dbReference type="OrthoDB" id="9803988at2"/>
<feature type="signal peptide" evidence="4">
    <location>
        <begin position="1"/>
        <end position="26"/>
    </location>
</feature>
<proteinExistence type="inferred from homology"/>
<dbReference type="AlphaFoldDB" id="A0A2P7AKC1"/>
<dbReference type="PANTHER" id="PTHR30290">
    <property type="entry name" value="PERIPLASMIC BINDING COMPONENT OF ABC TRANSPORTER"/>
    <property type="match status" value="1"/>
</dbReference>
<evidence type="ECO:0000313" key="6">
    <source>
        <dbReference type="EMBL" id="PSH54653.1"/>
    </source>
</evidence>
<dbReference type="GO" id="GO:0015833">
    <property type="term" value="P:peptide transport"/>
    <property type="evidence" value="ECO:0007669"/>
    <property type="project" value="TreeGrafter"/>
</dbReference>
<evidence type="ECO:0000256" key="2">
    <source>
        <dbReference type="ARBA" id="ARBA00005695"/>
    </source>
</evidence>
<comment type="similarity">
    <text evidence="2">Belongs to the bacterial solute-binding protein 5 family.</text>
</comment>
<dbReference type="InterPro" id="IPR030678">
    <property type="entry name" value="Peptide/Ni-bd"/>
</dbReference>
<dbReference type="GO" id="GO:0030288">
    <property type="term" value="C:outer membrane-bounded periplasmic space"/>
    <property type="evidence" value="ECO:0007669"/>
    <property type="project" value="UniProtKB-ARBA"/>
</dbReference>
<keyword evidence="7" id="KW-1185">Reference proteome</keyword>
<protein>
    <submittedName>
        <fullName evidence="6">Peptide ABC transporter substrate-binding protein</fullName>
    </submittedName>
</protein>
<evidence type="ECO:0000259" key="5">
    <source>
        <dbReference type="Pfam" id="PF00496"/>
    </source>
</evidence>
<dbReference type="InterPro" id="IPR039424">
    <property type="entry name" value="SBP_5"/>
</dbReference>
<dbReference type="GO" id="GO:0043190">
    <property type="term" value="C:ATP-binding cassette (ABC) transporter complex"/>
    <property type="evidence" value="ECO:0007669"/>
    <property type="project" value="InterPro"/>
</dbReference>
<reference evidence="7" key="1">
    <citation type="submission" date="2017-11" db="EMBL/GenBank/DDBJ databases">
        <authorList>
            <person name="Kuznetsova I."/>
            <person name="Sazanova A."/>
            <person name="Chirak E."/>
            <person name="Safronova V."/>
            <person name="Willems A."/>
        </authorList>
    </citation>
    <scope>NUCLEOTIDE SEQUENCE [LARGE SCALE GENOMIC DNA]</scope>
    <source>
        <strain evidence="7">PEPV15</strain>
    </source>
</reference>
<dbReference type="Gene3D" id="3.10.105.10">
    <property type="entry name" value="Dipeptide-binding Protein, Domain 3"/>
    <property type="match status" value="1"/>
</dbReference>
<comment type="caution">
    <text evidence="6">The sequence shown here is derived from an EMBL/GenBank/DDBJ whole genome shotgun (WGS) entry which is preliminary data.</text>
</comment>
<dbReference type="PIRSF" id="PIRSF002741">
    <property type="entry name" value="MppA"/>
    <property type="match status" value="1"/>
</dbReference>
<dbReference type="SUPFAM" id="SSF53850">
    <property type="entry name" value="Periplasmic binding protein-like II"/>
    <property type="match status" value="1"/>
</dbReference>
<dbReference type="GO" id="GO:1904680">
    <property type="term" value="F:peptide transmembrane transporter activity"/>
    <property type="evidence" value="ECO:0007669"/>
    <property type="project" value="TreeGrafter"/>
</dbReference>
<dbReference type="Gene3D" id="3.40.190.10">
    <property type="entry name" value="Periplasmic binding protein-like II"/>
    <property type="match status" value="1"/>
</dbReference>
<dbReference type="CDD" id="cd08506">
    <property type="entry name" value="PBP2_clavulanate_OppA2"/>
    <property type="match status" value="1"/>
</dbReference>
<feature type="domain" description="Solute-binding protein family 5" evidence="5">
    <location>
        <begin position="83"/>
        <end position="466"/>
    </location>
</feature>
<organism evidence="6 7">
    <name type="scientific">Phyllobacterium endophyticum</name>
    <dbReference type="NCBI Taxonomy" id="1149773"/>
    <lineage>
        <taxon>Bacteria</taxon>
        <taxon>Pseudomonadati</taxon>
        <taxon>Pseudomonadota</taxon>
        <taxon>Alphaproteobacteria</taxon>
        <taxon>Hyphomicrobiales</taxon>
        <taxon>Phyllobacteriaceae</taxon>
        <taxon>Phyllobacterium</taxon>
    </lineage>
</organism>
<sequence length="555" mass="60821">MLHHNIFRATAMALLLTSATVGIARAEDKPKIGGTLRLAAASAAGTIDPHISYETGFYWPIFYVLNDGLVTFRKAAGQPSNDIVPDLASEMPKISSDGKTYTFKLRKGVKFSNGQEVTLRDVVATFERLFKVGNPNSNLWYNVIKGGDKCVESPATCSLAEGVVANEADGTVTFNLTQPDAEFLYKLAVPFGSILPADTQASDLGTTPSAATGPYMITSYDPQRGMELKRNPEFKVWNEDAQPDGYVDEIKYSFGVQPADAVTAIQNDQLDWMWDSPPADRLKEISTKSAGQIHINPSFATYAAEMNTNIAPFNNKDVRQALNFAVNRRAAINIFGGPRLAEANCQILPVDFPGHKGYCPYSKNPGEKWAGPDMEKARALMERSGQTGQKVTVTVGDAGFDSRIGTYLVSVLNDLGLHATLKVISSNIQWTYAQNSKNNVQITVNTLWQDYPAPSTFLPVLFSCGAFHPGSDASPNISGYCNKSIDAKMEQAMKAALTDPAASIEKWSAIDHEITDDAPWVSLYSPNLLYFVSKRLKNFTYSHQARMIFSKVWLD</sequence>
<comment type="subcellular location">
    <subcellularLocation>
        <location evidence="1">Periplasm</location>
    </subcellularLocation>
</comment>
<dbReference type="EMBL" id="PGGN01000008">
    <property type="protein sequence ID" value="PSH54653.1"/>
    <property type="molecule type" value="Genomic_DNA"/>
</dbReference>
<evidence type="ECO:0000256" key="4">
    <source>
        <dbReference type="SAM" id="SignalP"/>
    </source>
</evidence>